<feature type="compositionally biased region" description="Basic and acidic residues" evidence="1">
    <location>
        <begin position="532"/>
        <end position="543"/>
    </location>
</feature>
<feature type="compositionally biased region" description="Basic and acidic residues" evidence="1">
    <location>
        <begin position="429"/>
        <end position="445"/>
    </location>
</feature>
<comment type="caution">
    <text evidence="2">The sequence shown here is derived from an EMBL/GenBank/DDBJ whole genome shotgun (WGS) entry which is preliminary data.</text>
</comment>
<feature type="compositionally biased region" description="Basic and acidic residues" evidence="1">
    <location>
        <begin position="390"/>
        <end position="401"/>
    </location>
</feature>
<feature type="compositionally biased region" description="Polar residues" evidence="1">
    <location>
        <begin position="622"/>
        <end position="633"/>
    </location>
</feature>
<feature type="compositionally biased region" description="Basic residues" evidence="1">
    <location>
        <begin position="456"/>
        <end position="478"/>
    </location>
</feature>
<protein>
    <submittedName>
        <fullName evidence="2">Uncharacterized protein</fullName>
    </submittedName>
</protein>
<reference evidence="2 3" key="1">
    <citation type="submission" date="2024-02" db="EMBL/GenBank/DDBJ databases">
        <title>A draft genome for the cacao thread blight pathogen Marasmius crinis-equi.</title>
        <authorList>
            <person name="Cohen S.P."/>
            <person name="Baruah I.K."/>
            <person name="Amoako-Attah I."/>
            <person name="Bukari Y."/>
            <person name="Meinhardt L.W."/>
            <person name="Bailey B.A."/>
        </authorList>
    </citation>
    <scope>NUCLEOTIDE SEQUENCE [LARGE SCALE GENOMIC DNA]</scope>
    <source>
        <strain evidence="2 3">GH-76</strain>
    </source>
</reference>
<feature type="compositionally biased region" description="Basic and acidic residues" evidence="1">
    <location>
        <begin position="639"/>
        <end position="660"/>
    </location>
</feature>
<feature type="compositionally biased region" description="Basic and acidic residues" evidence="1">
    <location>
        <begin position="556"/>
        <end position="567"/>
    </location>
</feature>
<organism evidence="2 3">
    <name type="scientific">Marasmius crinis-equi</name>
    <dbReference type="NCBI Taxonomy" id="585013"/>
    <lineage>
        <taxon>Eukaryota</taxon>
        <taxon>Fungi</taxon>
        <taxon>Dikarya</taxon>
        <taxon>Basidiomycota</taxon>
        <taxon>Agaricomycotina</taxon>
        <taxon>Agaricomycetes</taxon>
        <taxon>Agaricomycetidae</taxon>
        <taxon>Agaricales</taxon>
        <taxon>Marasmiineae</taxon>
        <taxon>Marasmiaceae</taxon>
        <taxon>Marasmius</taxon>
    </lineage>
</organism>
<gene>
    <name evidence="2" type="ORF">V5O48_006104</name>
</gene>
<feature type="region of interest" description="Disordered" evidence="1">
    <location>
        <begin position="376"/>
        <end position="696"/>
    </location>
</feature>
<proteinExistence type="predicted"/>
<keyword evidence="3" id="KW-1185">Reference proteome</keyword>
<feature type="compositionally biased region" description="Polar residues" evidence="1">
    <location>
        <begin position="674"/>
        <end position="684"/>
    </location>
</feature>
<dbReference type="Proteomes" id="UP001465976">
    <property type="component" value="Unassembled WGS sequence"/>
</dbReference>
<evidence type="ECO:0000313" key="3">
    <source>
        <dbReference type="Proteomes" id="UP001465976"/>
    </source>
</evidence>
<evidence type="ECO:0000313" key="2">
    <source>
        <dbReference type="EMBL" id="KAL0575882.1"/>
    </source>
</evidence>
<feature type="compositionally biased region" description="Polar residues" evidence="1">
    <location>
        <begin position="496"/>
        <end position="513"/>
    </location>
</feature>
<dbReference type="EMBL" id="JBAHYK010000266">
    <property type="protein sequence ID" value="KAL0575882.1"/>
    <property type="molecule type" value="Genomic_DNA"/>
</dbReference>
<accession>A0ABR3FKH3</accession>
<name>A0ABR3FKH3_9AGAR</name>
<sequence>MPIVTVKSSHLANPESVSKVAQVPYLVNVPAAADLKKLSRVSKNNTNAPSLTNIERLKKREKKMGKAAEIKTEVAALRRMVRARCTELADLYDKKPRYFMDMFYQRSDLAAKDQYEVNPFNAFKSVVAHERREAGEVPLHLLQLQSAIAEDYKELDDDALEKVVEKYKELRDEDKREKIKRPSMREKMANVARTVDRVMTMMRGLKTQNGIEFIGLLVKNRPEPFMNPKWLATDARIHDYLSLILRGWDPAHIGKKVEAFAVAGCDAAKVFKSQKDQAEALKRHVTRLIQDGLDTTCGTENQAMQYERFDTTITLRYRVIVEGWPQGIPFQKPSAFGGALDPLFRLRNAWQAGEAHFRKMNDEEFQKWQADRAEKIRTGDIIPKTRKKRSDAGVKRSKGEVQEPTSGGKDGDKKGSDSAESYGNENEQGGDRDAESDVELDERPVKKAKTTSTPKTTKKAATKKPAKPKAPRKPRKSSKSASAHLEGQGLGPDVSDANSGPSDASPPATTVPTESRPRPQPRPVVPRKSVKCVKEQDREHVEGEGICSAPVVAKNSVDDDIPHGDREDAPDDQQAPSTESRAPFDDALIDPSLRPEDVPLPIPETSELTLTFERPPCPVQPSSPALSGSGSNQGKRKRKSEEELLQEDAKEHGMNNEKRTRVVTRKRHLGAGSFNPQARGQGVNSDDEGISDYQLC</sequence>
<evidence type="ECO:0000256" key="1">
    <source>
        <dbReference type="SAM" id="MobiDB-lite"/>
    </source>
</evidence>